<dbReference type="Pfam" id="PF00069">
    <property type="entry name" value="Pkinase"/>
    <property type="match status" value="1"/>
</dbReference>
<evidence type="ECO:0000259" key="1">
    <source>
        <dbReference type="PROSITE" id="PS50011"/>
    </source>
</evidence>
<keyword evidence="2" id="KW-0808">Transferase</keyword>
<dbReference type="Gene3D" id="3.30.200.20">
    <property type="entry name" value="Phosphorylase Kinase, domain 1"/>
    <property type="match status" value="1"/>
</dbReference>
<gene>
    <name evidence="2" type="ORF">EK21DRAFT_117442</name>
</gene>
<dbReference type="SUPFAM" id="SSF56112">
    <property type="entry name" value="Protein kinase-like (PK-like)"/>
    <property type="match status" value="1"/>
</dbReference>
<accession>A0A9P4GZC6</accession>
<dbReference type="Proteomes" id="UP000799777">
    <property type="component" value="Unassembled WGS sequence"/>
</dbReference>
<dbReference type="InterPro" id="IPR000719">
    <property type="entry name" value="Prot_kinase_dom"/>
</dbReference>
<organism evidence="2 3">
    <name type="scientific">Setomelanomma holmii</name>
    <dbReference type="NCBI Taxonomy" id="210430"/>
    <lineage>
        <taxon>Eukaryota</taxon>
        <taxon>Fungi</taxon>
        <taxon>Dikarya</taxon>
        <taxon>Ascomycota</taxon>
        <taxon>Pezizomycotina</taxon>
        <taxon>Dothideomycetes</taxon>
        <taxon>Pleosporomycetidae</taxon>
        <taxon>Pleosporales</taxon>
        <taxon>Pleosporineae</taxon>
        <taxon>Phaeosphaeriaceae</taxon>
        <taxon>Setomelanomma</taxon>
    </lineage>
</organism>
<dbReference type="PROSITE" id="PS50011">
    <property type="entry name" value="PROTEIN_KINASE_DOM"/>
    <property type="match status" value="1"/>
</dbReference>
<evidence type="ECO:0000313" key="3">
    <source>
        <dbReference type="Proteomes" id="UP000799777"/>
    </source>
</evidence>
<dbReference type="GO" id="GO:0005634">
    <property type="term" value="C:nucleus"/>
    <property type="evidence" value="ECO:0007669"/>
    <property type="project" value="TreeGrafter"/>
</dbReference>
<dbReference type="Gene3D" id="1.10.510.10">
    <property type="entry name" value="Transferase(Phosphotransferase) domain 1"/>
    <property type="match status" value="2"/>
</dbReference>
<dbReference type="InterPro" id="IPR011009">
    <property type="entry name" value="Kinase-like_dom_sf"/>
</dbReference>
<keyword evidence="3" id="KW-1185">Reference proteome</keyword>
<feature type="domain" description="Protein kinase" evidence="1">
    <location>
        <begin position="1"/>
        <end position="281"/>
    </location>
</feature>
<dbReference type="PANTHER" id="PTHR44167:SF24">
    <property type="entry name" value="SERINE_THREONINE-PROTEIN KINASE CHK2"/>
    <property type="match status" value="1"/>
</dbReference>
<dbReference type="AlphaFoldDB" id="A0A9P4GZC6"/>
<dbReference type="EMBL" id="ML978285">
    <property type="protein sequence ID" value="KAF2024745.1"/>
    <property type="molecule type" value="Genomic_DNA"/>
</dbReference>
<proteinExistence type="predicted"/>
<dbReference type="PANTHER" id="PTHR44167">
    <property type="entry name" value="OVARIAN-SPECIFIC SERINE/THREONINE-PROTEIN KINASE LOK-RELATED"/>
    <property type="match status" value="1"/>
</dbReference>
<dbReference type="GO" id="GO:0004674">
    <property type="term" value="F:protein serine/threonine kinase activity"/>
    <property type="evidence" value="ECO:0007669"/>
    <property type="project" value="TreeGrafter"/>
</dbReference>
<comment type="caution">
    <text evidence="2">The sequence shown here is derived from an EMBL/GenBank/DDBJ whole genome shotgun (WGS) entry which is preliminary data.</text>
</comment>
<dbReference type="GO" id="GO:0044773">
    <property type="term" value="P:mitotic DNA damage checkpoint signaling"/>
    <property type="evidence" value="ECO:0007669"/>
    <property type="project" value="TreeGrafter"/>
</dbReference>
<sequence length="301" mass="34216">MFNQILGREVQGSQQGAISYAEIHRISAAYVFVNTADHLELESLGLTIEDLPYRYMKMLGRRGTASVEIVADIKIGSVYARKIVRYVYTRNMREARIQLENEVRIMRKLEAHHHIVAVHAKYIAKRELAIILNPAADGGDLASYLQDLHDVLYAEFGLSFDFGDCGRSTTVGPVQGLTRRYCATEVAAGARRNRKSDVFSLGCVYFEIINGLYPASVNEDLLRGPFQERYPELQASDEVWQCRAELWQPEMSEIEDLQMLNADPKQRPSAEDVTEGWIEYFGASVKYQRYFCLHCSGSIRV</sequence>
<name>A0A9P4GZC6_9PLEO</name>
<protein>
    <submittedName>
        <fullName evidence="2">Kinase-like protein</fullName>
    </submittedName>
</protein>
<keyword evidence="2" id="KW-0418">Kinase</keyword>
<evidence type="ECO:0000313" key="2">
    <source>
        <dbReference type="EMBL" id="KAF2024745.1"/>
    </source>
</evidence>
<dbReference type="OrthoDB" id="4062651at2759"/>
<dbReference type="GO" id="GO:0005524">
    <property type="term" value="F:ATP binding"/>
    <property type="evidence" value="ECO:0007669"/>
    <property type="project" value="InterPro"/>
</dbReference>
<reference evidence="2" key="1">
    <citation type="journal article" date="2020" name="Stud. Mycol.">
        <title>101 Dothideomycetes genomes: a test case for predicting lifestyles and emergence of pathogens.</title>
        <authorList>
            <person name="Haridas S."/>
            <person name="Albert R."/>
            <person name="Binder M."/>
            <person name="Bloem J."/>
            <person name="Labutti K."/>
            <person name="Salamov A."/>
            <person name="Andreopoulos B."/>
            <person name="Baker S."/>
            <person name="Barry K."/>
            <person name="Bills G."/>
            <person name="Bluhm B."/>
            <person name="Cannon C."/>
            <person name="Castanera R."/>
            <person name="Culley D."/>
            <person name="Daum C."/>
            <person name="Ezra D."/>
            <person name="Gonzalez J."/>
            <person name="Henrissat B."/>
            <person name="Kuo A."/>
            <person name="Liang C."/>
            <person name="Lipzen A."/>
            <person name="Lutzoni F."/>
            <person name="Magnuson J."/>
            <person name="Mondo S."/>
            <person name="Nolan M."/>
            <person name="Ohm R."/>
            <person name="Pangilinan J."/>
            <person name="Park H.-J."/>
            <person name="Ramirez L."/>
            <person name="Alfaro M."/>
            <person name="Sun H."/>
            <person name="Tritt A."/>
            <person name="Yoshinaga Y."/>
            <person name="Zwiers L.-H."/>
            <person name="Turgeon B."/>
            <person name="Goodwin S."/>
            <person name="Spatafora J."/>
            <person name="Crous P."/>
            <person name="Grigoriev I."/>
        </authorList>
    </citation>
    <scope>NUCLEOTIDE SEQUENCE</scope>
    <source>
        <strain evidence="2">CBS 110217</strain>
    </source>
</reference>
<dbReference type="GO" id="GO:0005737">
    <property type="term" value="C:cytoplasm"/>
    <property type="evidence" value="ECO:0007669"/>
    <property type="project" value="TreeGrafter"/>
</dbReference>